<dbReference type="InterPro" id="IPR019734">
    <property type="entry name" value="TPR_rpt"/>
</dbReference>
<dbReference type="PROSITE" id="PS50005">
    <property type="entry name" value="TPR"/>
    <property type="match status" value="1"/>
</dbReference>
<dbReference type="Gene3D" id="3.55.50.30">
    <property type="match status" value="1"/>
</dbReference>
<keyword evidence="4" id="KW-0472">Membrane</keyword>
<evidence type="ECO:0000256" key="4">
    <source>
        <dbReference type="ARBA" id="ARBA00023136"/>
    </source>
</evidence>
<evidence type="ECO:0000256" key="1">
    <source>
        <dbReference type="ARBA" id="ARBA00004370"/>
    </source>
</evidence>
<comment type="similarity">
    <text evidence="7">Belongs to the bacterial secretin family.</text>
</comment>
<name>A0A4R3YG67_9PROT</name>
<keyword evidence="12" id="KW-1185">Reference proteome</keyword>
<dbReference type="Gene3D" id="3.30.1370.120">
    <property type="match status" value="1"/>
</dbReference>
<dbReference type="GO" id="GO:0009306">
    <property type="term" value="P:protein secretion"/>
    <property type="evidence" value="ECO:0007669"/>
    <property type="project" value="InterPro"/>
</dbReference>
<comment type="caution">
    <text evidence="11">The sequence shown here is derived from an EMBL/GenBank/DDBJ whole genome shotgun (WGS) entry which is preliminary data.</text>
</comment>
<dbReference type="RefSeq" id="WP_124948296.1">
    <property type="nucleotide sequence ID" value="NZ_BHVT01000081.1"/>
</dbReference>
<dbReference type="PRINTS" id="PR01032">
    <property type="entry name" value="PHAGEIV"/>
</dbReference>
<dbReference type="InterPro" id="IPR038591">
    <property type="entry name" value="NolW-like_sf"/>
</dbReference>
<dbReference type="SUPFAM" id="SSF48452">
    <property type="entry name" value="TPR-like"/>
    <property type="match status" value="1"/>
</dbReference>
<dbReference type="Gene3D" id="1.25.40.10">
    <property type="entry name" value="Tetratricopeptide repeat domain"/>
    <property type="match status" value="1"/>
</dbReference>
<feature type="region of interest" description="Disordered" evidence="9">
    <location>
        <begin position="758"/>
        <end position="778"/>
    </location>
</feature>
<dbReference type="SUPFAM" id="SSF49384">
    <property type="entry name" value="Carbohydrate-binding domain"/>
    <property type="match status" value="1"/>
</dbReference>
<feature type="domain" description="Secretin/TonB short N-terminal" evidence="10">
    <location>
        <begin position="206"/>
        <end position="257"/>
    </location>
</feature>
<keyword evidence="6" id="KW-0802">TPR repeat</keyword>
<dbReference type="OrthoDB" id="9775455at2"/>
<evidence type="ECO:0000256" key="2">
    <source>
        <dbReference type="ARBA" id="ARBA00022448"/>
    </source>
</evidence>
<accession>A0A4R3YG67</accession>
<dbReference type="InterPro" id="IPR008965">
    <property type="entry name" value="CBM2/CBM3_carb-bd_dom_sf"/>
</dbReference>
<evidence type="ECO:0000256" key="6">
    <source>
        <dbReference type="PROSITE-ProRule" id="PRU00339"/>
    </source>
</evidence>
<dbReference type="PANTHER" id="PTHR30332:SF17">
    <property type="entry name" value="TYPE IV PILIATION SYSTEM PROTEIN DR_0774-RELATED"/>
    <property type="match status" value="1"/>
</dbReference>
<dbReference type="AlphaFoldDB" id="A0A4R3YG67"/>
<dbReference type="InterPro" id="IPR011990">
    <property type="entry name" value="TPR-like_helical_dom_sf"/>
</dbReference>
<dbReference type="InterPro" id="IPR011662">
    <property type="entry name" value="Secretin/TonB_short_N"/>
</dbReference>
<dbReference type="Pfam" id="PF00963">
    <property type="entry name" value="Cohesin"/>
    <property type="match status" value="1"/>
</dbReference>
<evidence type="ECO:0000313" key="11">
    <source>
        <dbReference type="EMBL" id="TCV89533.1"/>
    </source>
</evidence>
<keyword evidence="2 8" id="KW-0813">Transport</keyword>
<keyword evidence="5" id="KW-0998">Cell outer membrane</keyword>
<dbReference type="SMART" id="SM00965">
    <property type="entry name" value="STN"/>
    <property type="match status" value="1"/>
</dbReference>
<dbReference type="InterPro" id="IPR002102">
    <property type="entry name" value="Cohesin_dom"/>
</dbReference>
<dbReference type="InterPro" id="IPR050810">
    <property type="entry name" value="Bact_Secretion_Sys_Channel"/>
</dbReference>
<dbReference type="PRINTS" id="PR00811">
    <property type="entry name" value="BCTERIALGSPD"/>
</dbReference>
<dbReference type="EMBL" id="SMCO01000002">
    <property type="protein sequence ID" value="TCV89533.1"/>
    <property type="molecule type" value="Genomic_DNA"/>
</dbReference>
<gene>
    <name evidence="11" type="ORF">EDC63_10251</name>
</gene>
<dbReference type="PANTHER" id="PTHR30332">
    <property type="entry name" value="PROBABLE GENERAL SECRETION PATHWAY PROTEIN D"/>
    <property type="match status" value="1"/>
</dbReference>
<feature type="repeat" description="TPR" evidence="6">
    <location>
        <begin position="22"/>
        <end position="55"/>
    </location>
</feature>
<dbReference type="Pfam" id="PF00263">
    <property type="entry name" value="Secretin"/>
    <property type="match status" value="1"/>
</dbReference>
<dbReference type="GO" id="GO:0000272">
    <property type="term" value="P:polysaccharide catabolic process"/>
    <property type="evidence" value="ECO:0007669"/>
    <property type="project" value="InterPro"/>
</dbReference>
<evidence type="ECO:0000256" key="5">
    <source>
        <dbReference type="ARBA" id="ARBA00023237"/>
    </source>
</evidence>
<proteinExistence type="inferred from homology"/>
<comment type="subcellular location">
    <subcellularLocation>
        <location evidence="8">Cell outer membrane</location>
    </subcellularLocation>
    <subcellularLocation>
        <location evidence="1">Membrane</location>
    </subcellularLocation>
</comment>
<evidence type="ECO:0000259" key="10">
    <source>
        <dbReference type="SMART" id="SM00965"/>
    </source>
</evidence>
<dbReference type="GO" id="GO:0030246">
    <property type="term" value="F:carbohydrate binding"/>
    <property type="evidence" value="ECO:0007669"/>
    <property type="project" value="InterPro"/>
</dbReference>
<dbReference type="GO" id="GO:0015627">
    <property type="term" value="C:type II protein secretion system complex"/>
    <property type="evidence" value="ECO:0007669"/>
    <property type="project" value="TreeGrafter"/>
</dbReference>
<dbReference type="Pfam" id="PF03958">
    <property type="entry name" value="Secretin_N"/>
    <property type="match status" value="1"/>
</dbReference>
<dbReference type="InterPro" id="IPR001775">
    <property type="entry name" value="GspD/PilQ"/>
</dbReference>
<evidence type="ECO:0000256" key="9">
    <source>
        <dbReference type="SAM" id="MobiDB-lite"/>
    </source>
</evidence>
<evidence type="ECO:0000256" key="3">
    <source>
        <dbReference type="ARBA" id="ARBA00022729"/>
    </source>
</evidence>
<organism evidence="11 12">
    <name type="scientific">Sulfurirhabdus autotrophica</name>
    <dbReference type="NCBI Taxonomy" id="1706046"/>
    <lineage>
        <taxon>Bacteria</taxon>
        <taxon>Pseudomonadati</taxon>
        <taxon>Pseudomonadota</taxon>
        <taxon>Betaproteobacteria</taxon>
        <taxon>Nitrosomonadales</taxon>
        <taxon>Sulfuricellaceae</taxon>
        <taxon>Sulfurirhabdus</taxon>
    </lineage>
</organism>
<dbReference type="CDD" id="cd08547">
    <property type="entry name" value="Type_II_cohesin"/>
    <property type="match status" value="1"/>
</dbReference>
<dbReference type="PROSITE" id="PS51257">
    <property type="entry name" value="PROKAR_LIPOPROTEIN"/>
    <property type="match status" value="1"/>
</dbReference>
<evidence type="ECO:0000256" key="8">
    <source>
        <dbReference type="RuleBase" id="RU004004"/>
    </source>
</evidence>
<sequence length="778" mass="84533">MKRYKNYLVTALIAILISGCASDRAFREGNLLLSEGKYEEGISKLQAAAKDDPNNAEIRAHLFRSRDQIINRLLVEADSLREKGKLEEAEAVYHRVQGLDENHPRVQEGLNAIQAQRRQRLIVADAETLFNNGNVEAAQEMLRPVLQENKSLDVAISLQQRINDKNKQDTSVMPALKSRYKKPVSLEFRDANLRSVFEVLSRTAGINFIFDKDVRPDLKTTLFVKDSSIEDVINLLVVTNQLDKRILNENTVLIYPNTPAKTKDYQELVLKSFYLGNADVKQTLNMIKTLLKTRDVFIDEKLNLLMMRDTPEVIRLAEKLIAAQDKAEPEVMLDVEVLEVKRSKLTELGIQYPNQFTALNLTNSNTVTTSAGAVVATTPSVVASQFTVDSLRSLNGSKIGIPSPVLNLRKEDSDTNLLANPRIRVKNREKAKIHIGDKVPVITTTSTANVGISESVSYLDVGLKLDVEPNVFLDNEVGIKVGLEVSNIVREIKSSTGTLTYQVGTRNAVTALRLKDGETQVLAGLINDEDRASASKLPGLGDLPLFGHLFSSHRDEHSKTEIILLITPHVIRNLVRPEFAITEFTSGTESSIGAAPLSLSSAAKASVPMGVNASVSAVQQTGLSQVPQSAPSPANDQEQNGTPVQLNLNAPTQAPIGKNFTLNVNASGLNGVKQVAFEINYDPAKLDVVDSQAGLLMKMGSGQTDYQHSGEGTGHLQISISRNTPASGSGNLATVTFRPLAGKPGATQLGIVNPTASDISGSSLPSNVPAARNVTIVP</sequence>
<keyword evidence="3" id="KW-0732">Signal</keyword>
<dbReference type="Gene3D" id="2.60.40.680">
    <property type="match status" value="1"/>
</dbReference>
<feature type="region of interest" description="Disordered" evidence="9">
    <location>
        <begin position="622"/>
        <end position="645"/>
    </location>
</feature>
<evidence type="ECO:0000313" key="12">
    <source>
        <dbReference type="Proteomes" id="UP000295367"/>
    </source>
</evidence>
<dbReference type="InterPro" id="IPR004846">
    <property type="entry name" value="T2SS/T3SS_dom"/>
</dbReference>
<protein>
    <submittedName>
        <fullName evidence="11">General secretion pathway protein D</fullName>
    </submittedName>
</protein>
<dbReference type="InterPro" id="IPR005644">
    <property type="entry name" value="NolW-like"/>
</dbReference>
<dbReference type="Proteomes" id="UP000295367">
    <property type="component" value="Unassembled WGS sequence"/>
</dbReference>
<evidence type="ECO:0000256" key="7">
    <source>
        <dbReference type="RuleBase" id="RU004003"/>
    </source>
</evidence>
<reference evidence="11 12" key="1">
    <citation type="submission" date="2019-03" db="EMBL/GenBank/DDBJ databases">
        <title>Genomic Encyclopedia of Type Strains, Phase IV (KMG-IV): sequencing the most valuable type-strain genomes for metagenomic binning, comparative biology and taxonomic classification.</title>
        <authorList>
            <person name="Goeker M."/>
        </authorList>
    </citation>
    <scope>NUCLEOTIDE SEQUENCE [LARGE SCALE GENOMIC DNA]</scope>
    <source>
        <strain evidence="11 12">DSM 100309</strain>
    </source>
</reference>
<dbReference type="GO" id="GO:0009279">
    <property type="term" value="C:cell outer membrane"/>
    <property type="evidence" value="ECO:0007669"/>
    <property type="project" value="UniProtKB-SubCell"/>
</dbReference>